<evidence type="ECO:0000256" key="5">
    <source>
        <dbReference type="ARBA" id="ARBA00022573"/>
    </source>
</evidence>
<feature type="transmembrane region" description="Helical" evidence="9">
    <location>
        <begin position="298"/>
        <end position="317"/>
    </location>
</feature>
<keyword evidence="11" id="KW-1185">Reference proteome</keyword>
<evidence type="ECO:0000313" key="11">
    <source>
        <dbReference type="Proteomes" id="UP000294902"/>
    </source>
</evidence>
<dbReference type="Proteomes" id="UP000294902">
    <property type="component" value="Unassembled WGS sequence"/>
</dbReference>
<comment type="caution">
    <text evidence="10">The sequence shown here is derived from an EMBL/GenBank/DDBJ whole genome shotgun (WGS) entry which is preliminary data.</text>
</comment>
<dbReference type="PANTHER" id="PTHR34308:SF1">
    <property type="entry name" value="COBALAMIN BIOSYNTHESIS PROTEIN CBIB"/>
    <property type="match status" value="1"/>
</dbReference>
<dbReference type="EMBL" id="SMAL01000003">
    <property type="protein sequence ID" value="TCT15522.1"/>
    <property type="molecule type" value="Genomic_DNA"/>
</dbReference>
<evidence type="ECO:0000256" key="7">
    <source>
        <dbReference type="ARBA" id="ARBA00022989"/>
    </source>
</evidence>
<dbReference type="GO" id="GO:0048472">
    <property type="term" value="F:threonine-phosphate decarboxylase activity"/>
    <property type="evidence" value="ECO:0007669"/>
    <property type="project" value="InterPro"/>
</dbReference>
<evidence type="ECO:0000256" key="3">
    <source>
        <dbReference type="ARBA" id="ARBA00006263"/>
    </source>
</evidence>
<evidence type="ECO:0000256" key="2">
    <source>
        <dbReference type="ARBA" id="ARBA00004953"/>
    </source>
</evidence>
<feature type="transmembrane region" description="Helical" evidence="9">
    <location>
        <begin position="157"/>
        <end position="176"/>
    </location>
</feature>
<dbReference type="GO" id="GO:0015420">
    <property type="term" value="F:ABC-type vitamin B12 transporter activity"/>
    <property type="evidence" value="ECO:0007669"/>
    <property type="project" value="UniProtKB-UniRule"/>
</dbReference>
<sequence>MENIIVLISVIVMDWLLGDPLGWPHPIIYMGKLIQTLEKIIRKYFENLFVGGFFLLGLSLFIVLISVSIILKGSMVIHPYFHTIVTIYLLYTGIAAKCLHTEVKKVIKGLYQSIEEGRKYLSYLVGRDTANLTQEQVIKGAIETTAENTIDGVIAPLFYIGIGFLVGYPIHFLFAYKLVNTLDSMVGYIVEPYKDIGFASAKADDILNYIPARIGSLFMVLSSLLLKLNWKNSWRILVRDRRNHKSPNCGYPEAVVAGALKIQLGGTHKYFDTIVEKPTIGDLDKKPESVMIEDTIKIMYVTELLFTLFFIIVYLLIYF</sequence>
<dbReference type="PANTHER" id="PTHR34308">
    <property type="entry name" value="COBALAMIN BIOSYNTHESIS PROTEIN CBIB"/>
    <property type="match status" value="1"/>
</dbReference>
<evidence type="ECO:0000256" key="9">
    <source>
        <dbReference type="HAMAP-Rule" id="MF_00024"/>
    </source>
</evidence>
<comment type="pathway">
    <text evidence="2 9">Cofactor biosynthesis; adenosylcobalamin biosynthesis.</text>
</comment>
<keyword evidence="8 9" id="KW-0472">Membrane</keyword>
<feature type="transmembrane region" description="Helical" evidence="9">
    <location>
        <begin position="206"/>
        <end position="226"/>
    </location>
</feature>
<dbReference type="Pfam" id="PF03186">
    <property type="entry name" value="CobD_Cbib"/>
    <property type="match status" value="1"/>
</dbReference>
<keyword evidence="5 9" id="KW-0169">Cobalamin biosynthesis</keyword>
<comment type="similarity">
    <text evidence="3 9">Belongs to the CobD/CbiB family.</text>
</comment>
<evidence type="ECO:0000256" key="1">
    <source>
        <dbReference type="ARBA" id="ARBA00004651"/>
    </source>
</evidence>
<protein>
    <recommendedName>
        <fullName evidence="9">Cobalamin biosynthesis protein CobD</fullName>
    </recommendedName>
</protein>
<keyword evidence="6 9" id="KW-0812">Transmembrane</keyword>
<dbReference type="HAMAP" id="MF_00024">
    <property type="entry name" value="CobD_CbiB"/>
    <property type="match status" value="1"/>
</dbReference>
<gene>
    <name evidence="9" type="primary">cobD</name>
    <name evidence="10" type="ORF">EDC18_103227</name>
</gene>
<evidence type="ECO:0000256" key="6">
    <source>
        <dbReference type="ARBA" id="ARBA00022692"/>
    </source>
</evidence>
<dbReference type="GO" id="GO:0005886">
    <property type="term" value="C:plasma membrane"/>
    <property type="evidence" value="ECO:0007669"/>
    <property type="project" value="UniProtKB-SubCell"/>
</dbReference>
<proteinExistence type="inferred from homology"/>
<dbReference type="InterPro" id="IPR004485">
    <property type="entry name" value="Cobalamin_biosynth_CobD/CbiB"/>
</dbReference>
<dbReference type="UniPathway" id="UPA00148"/>
<accession>A0A4R3MLF2</accession>
<evidence type="ECO:0000256" key="4">
    <source>
        <dbReference type="ARBA" id="ARBA00022475"/>
    </source>
</evidence>
<reference evidence="10 11" key="1">
    <citation type="submission" date="2019-03" db="EMBL/GenBank/DDBJ databases">
        <title>Genomic Encyclopedia of Type Strains, Phase IV (KMG-IV): sequencing the most valuable type-strain genomes for metagenomic binning, comparative biology and taxonomic classification.</title>
        <authorList>
            <person name="Goeker M."/>
        </authorList>
    </citation>
    <scope>NUCLEOTIDE SEQUENCE [LARGE SCALE GENOMIC DNA]</scope>
    <source>
        <strain evidence="10 11">DSM 24629</strain>
    </source>
</reference>
<keyword evidence="4 9" id="KW-1003">Cell membrane</keyword>
<dbReference type="RefSeq" id="WP_132251283.1">
    <property type="nucleotide sequence ID" value="NZ_SMAL01000003.1"/>
</dbReference>
<dbReference type="GO" id="GO:0009236">
    <property type="term" value="P:cobalamin biosynthetic process"/>
    <property type="evidence" value="ECO:0007669"/>
    <property type="project" value="UniProtKB-UniRule"/>
</dbReference>
<comment type="subcellular location">
    <subcellularLocation>
        <location evidence="1 9">Cell membrane</location>
        <topology evidence="1 9">Multi-pass membrane protein</topology>
    </subcellularLocation>
</comment>
<organism evidence="10 11">
    <name type="scientific">Natranaerovirga pectinivora</name>
    <dbReference type="NCBI Taxonomy" id="682400"/>
    <lineage>
        <taxon>Bacteria</taxon>
        <taxon>Bacillati</taxon>
        <taxon>Bacillota</taxon>
        <taxon>Clostridia</taxon>
        <taxon>Lachnospirales</taxon>
        <taxon>Natranaerovirgaceae</taxon>
        <taxon>Natranaerovirga</taxon>
    </lineage>
</organism>
<dbReference type="NCBIfam" id="TIGR00380">
    <property type="entry name" value="cobal_cbiB"/>
    <property type="match status" value="1"/>
</dbReference>
<comment type="function">
    <text evidence="9">Converts cobyric acid to cobinamide by the addition of aminopropanol on the F carboxylic group.</text>
</comment>
<name>A0A4R3MLF2_9FIRM</name>
<dbReference type="OrthoDB" id="9811967at2"/>
<feature type="transmembrane region" description="Helical" evidence="9">
    <location>
        <begin position="77"/>
        <end position="99"/>
    </location>
</feature>
<keyword evidence="7 9" id="KW-1133">Transmembrane helix</keyword>
<evidence type="ECO:0000313" key="10">
    <source>
        <dbReference type="EMBL" id="TCT15522.1"/>
    </source>
</evidence>
<evidence type="ECO:0000256" key="8">
    <source>
        <dbReference type="ARBA" id="ARBA00023136"/>
    </source>
</evidence>
<feature type="transmembrane region" description="Helical" evidence="9">
    <location>
        <begin position="48"/>
        <end position="71"/>
    </location>
</feature>
<dbReference type="AlphaFoldDB" id="A0A4R3MLF2"/>